<dbReference type="GO" id="GO:0005794">
    <property type="term" value="C:Golgi apparatus"/>
    <property type="evidence" value="ECO:0007669"/>
    <property type="project" value="UniProtKB-SubCell"/>
</dbReference>
<dbReference type="SUPFAM" id="SSF58038">
    <property type="entry name" value="SNARE fusion complex"/>
    <property type="match status" value="1"/>
</dbReference>
<evidence type="ECO:0000259" key="17">
    <source>
        <dbReference type="PROSITE" id="PS50859"/>
    </source>
</evidence>
<dbReference type="SUPFAM" id="SSF64356">
    <property type="entry name" value="SNARE-like"/>
    <property type="match status" value="1"/>
</dbReference>
<evidence type="ECO:0000259" key="18">
    <source>
        <dbReference type="PROSITE" id="PS50892"/>
    </source>
</evidence>
<dbReference type="GO" id="GO:0006887">
    <property type="term" value="P:exocytosis"/>
    <property type="evidence" value="ECO:0007669"/>
    <property type="project" value="TreeGrafter"/>
</dbReference>
<evidence type="ECO:0000256" key="3">
    <source>
        <dbReference type="ARBA" id="ARBA00022448"/>
    </source>
</evidence>
<dbReference type="GO" id="GO:0031902">
    <property type="term" value="C:late endosome membrane"/>
    <property type="evidence" value="ECO:0007669"/>
    <property type="project" value="UniProtKB-SubCell"/>
</dbReference>
<dbReference type="Proteomes" id="UP000001070">
    <property type="component" value="Unassembled WGS sequence"/>
</dbReference>
<evidence type="ECO:0000256" key="2">
    <source>
        <dbReference type="ARBA" id="ARBA00008025"/>
    </source>
</evidence>
<feature type="domain" description="Longin" evidence="17">
    <location>
        <begin position="7"/>
        <end position="110"/>
    </location>
</feature>
<proteinExistence type="inferred from homology"/>
<dbReference type="InParanoid" id="B4J8A6"/>
<dbReference type="PANTHER" id="PTHR21136:SF179">
    <property type="entry name" value="VESICLE ASSOCIATED MEMBRANE PROTEIN 7-RELATED"/>
    <property type="match status" value="1"/>
</dbReference>
<keyword evidence="7 16" id="KW-0472">Membrane</keyword>
<dbReference type="InterPro" id="IPR042855">
    <property type="entry name" value="V_SNARE_CC"/>
</dbReference>
<dbReference type="EMBL" id="CH916367">
    <property type="protein sequence ID" value="EDW01243.1"/>
    <property type="molecule type" value="Genomic_DNA"/>
</dbReference>
<evidence type="ECO:0000256" key="4">
    <source>
        <dbReference type="ARBA" id="ARBA00022692"/>
    </source>
</evidence>
<dbReference type="GO" id="GO:0005484">
    <property type="term" value="F:SNAP receptor activity"/>
    <property type="evidence" value="ECO:0007669"/>
    <property type="project" value="TreeGrafter"/>
</dbReference>
<dbReference type="Pfam" id="PF00957">
    <property type="entry name" value="Synaptobrevin"/>
    <property type="match status" value="1"/>
</dbReference>
<dbReference type="GO" id="GO:0015031">
    <property type="term" value="P:protein transport"/>
    <property type="evidence" value="ECO:0007669"/>
    <property type="project" value="UniProtKB-KW"/>
</dbReference>
<evidence type="ECO:0000256" key="14">
    <source>
        <dbReference type="ARBA" id="ARBA00042194"/>
    </source>
</evidence>
<dbReference type="GO" id="GO:0005789">
    <property type="term" value="C:endoplasmic reticulum membrane"/>
    <property type="evidence" value="ECO:0007669"/>
    <property type="project" value="UniProtKB-SubCell"/>
</dbReference>
<dbReference type="HOGENOM" id="CLU_064620_1_1_1"/>
<dbReference type="OrthoDB" id="248747at2759"/>
<evidence type="ECO:0000256" key="16">
    <source>
        <dbReference type="SAM" id="Phobius"/>
    </source>
</evidence>
<evidence type="ECO:0000313" key="20">
    <source>
        <dbReference type="Proteomes" id="UP000001070"/>
    </source>
</evidence>
<keyword evidence="3" id="KW-0813">Transport</keyword>
<dbReference type="GO" id="GO:0030670">
    <property type="term" value="C:phagocytic vesicle membrane"/>
    <property type="evidence" value="ECO:0007669"/>
    <property type="project" value="UniProtKB-SubCell"/>
</dbReference>
<dbReference type="FunFam" id="3.30.450.50:FF:000015">
    <property type="entry name" value="Synaptobrevin 2 isoform 1"/>
    <property type="match status" value="1"/>
</dbReference>
<dbReference type="GO" id="GO:0006906">
    <property type="term" value="P:vesicle fusion"/>
    <property type="evidence" value="ECO:0007669"/>
    <property type="project" value="TreeGrafter"/>
</dbReference>
<dbReference type="OMA" id="NTKLMIM"/>
<dbReference type="InterPro" id="IPR010908">
    <property type="entry name" value="Longin_dom"/>
</dbReference>
<dbReference type="CDD" id="cd15871">
    <property type="entry name" value="R-SNARE_VAMP7"/>
    <property type="match status" value="1"/>
</dbReference>
<dbReference type="SMR" id="B4J8A6"/>
<evidence type="ECO:0000256" key="10">
    <source>
        <dbReference type="ARBA" id="ARBA00037845"/>
    </source>
</evidence>
<evidence type="ECO:0000256" key="11">
    <source>
        <dbReference type="ARBA" id="ARBA00037863"/>
    </source>
</evidence>
<reference evidence="19 20" key="1">
    <citation type="journal article" date="2007" name="Nature">
        <title>Evolution of genes and genomes on the Drosophila phylogeny.</title>
        <authorList>
            <consortium name="Drosophila 12 Genomes Consortium"/>
            <person name="Clark A.G."/>
            <person name="Eisen M.B."/>
            <person name="Smith D.R."/>
            <person name="Bergman C.M."/>
            <person name="Oliver B."/>
            <person name="Markow T.A."/>
            <person name="Kaufman T.C."/>
            <person name="Kellis M."/>
            <person name="Gelbart W."/>
            <person name="Iyer V.N."/>
            <person name="Pollard D.A."/>
            <person name="Sackton T.B."/>
            <person name="Larracuente A.M."/>
            <person name="Singh N.D."/>
            <person name="Abad J.P."/>
            <person name="Abt D.N."/>
            <person name="Adryan B."/>
            <person name="Aguade M."/>
            <person name="Akashi H."/>
            <person name="Anderson W.W."/>
            <person name="Aquadro C.F."/>
            <person name="Ardell D.H."/>
            <person name="Arguello R."/>
            <person name="Artieri C.G."/>
            <person name="Barbash D.A."/>
            <person name="Barker D."/>
            <person name="Barsanti P."/>
            <person name="Batterham P."/>
            <person name="Batzoglou S."/>
            <person name="Begun D."/>
            <person name="Bhutkar A."/>
            <person name="Blanco E."/>
            <person name="Bosak S.A."/>
            <person name="Bradley R.K."/>
            <person name="Brand A.D."/>
            <person name="Brent M.R."/>
            <person name="Brooks A.N."/>
            <person name="Brown R.H."/>
            <person name="Butlin R.K."/>
            <person name="Caggese C."/>
            <person name="Calvi B.R."/>
            <person name="Bernardo de Carvalho A."/>
            <person name="Caspi A."/>
            <person name="Castrezana S."/>
            <person name="Celniker S.E."/>
            <person name="Chang J.L."/>
            <person name="Chapple C."/>
            <person name="Chatterji S."/>
            <person name="Chinwalla A."/>
            <person name="Civetta A."/>
            <person name="Clifton S.W."/>
            <person name="Comeron J.M."/>
            <person name="Costello J.C."/>
            <person name="Coyne J.A."/>
            <person name="Daub J."/>
            <person name="David R.G."/>
            <person name="Delcher A.L."/>
            <person name="Delehaunty K."/>
            <person name="Do C.B."/>
            <person name="Ebling H."/>
            <person name="Edwards K."/>
            <person name="Eickbush T."/>
            <person name="Evans J.D."/>
            <person name="Filipski A."/>
            <person name="Findeiss S."/>
            <person name="Freyhult E."/>
            <person name="Fulton L."/>
            <person name="Fulton R."/>
            <person name="Garcia A.C."/>
            <person name="Gardiner A."/>
            <person name="Garfield D.A."/>
            <person name="Garvin B.E."/>
            <person name="Gibson G."/>
            <person name="Gilbert D."/>
            <person name="Gnerre S."/>
            <person name="Godfrey J."/>
            <person name="Good R."/>
            <person name="Gotea V."/>
            <person name="Gravely B."/>
            <person name="Greenberg A.J."/>
            <person name="Griffiths-Jones S."/>
            <person name="Gross S."/>
            <person name="Guigo R."/>
            <person name="Gustafson E.A."/>
            <person name="Haerty W."/>
            <person name="Hahn M.W."/>
            <person name="Halligan D.L."/>
            <person name="Halpern A.L."/>
            <person name="Halter G.M."/>
            <person name="Han M.V."/>
            <person name="Heger A."/>
            <person name="Hillier L."/>
            <person name="Hinrichs A.S."/>
            <person name="Holmes I."/>
            <person name="Hoskins R.A."/>
            <person name="Hubisz M.J."/>
            <person name="Hultmark D."/>
            <person name="Huntley M.A."/>
            <person name="Jaffe D.B."/>
            <person name="Jagadeeshan S."/>
            <person name="Jeck W.R."/>
            <person name="Johnson J."/>
            <person name="Jones C.D."/>
            <person name="Jordan W.C."/>
            <person name="Karpen G.H."/>
            <person name="Kataoka E."/>
            <person name="Keightley P.D."/>
            <person name="Kheradpour P."/>
            <person name="Kirkness E.F."/>
            <person name="Koerich L.B."/>
            <person name="Kristiansen K."/>
            <person name="Kudrna D."/>
            <person name="Kulathinal R.J."/>
            <person name="Kumar S."/>
            <person name="Kwok R."/>
            <person name="Lander E."/>
            <person name="Langley C.H."/>
            <person name="Lapoint R."/>
            <person name="Lazzaro B.P."/>
            <person name="Lee S.J."/>
            <person name="Levesque L."/>
            <person name="Li R."/>
            <person name="Lin C.F."/>
            <person name="Lin M.F."/>
            <person name="Lindblad-Toh K."/>
            <person name="Llopart A."/>
            <person name="Long M."/>
            <person name="Low L."/>
            <person name="Lozovsky E."/>
            <person name="Lu J."/>
            <person name="Luo M."/>
            <person name="Machado C.A."/>
            <person name="Makalowski W."/>
            <person name="Marzo M."/>
            <person name="Matsuda M."/>
            <person name="Matzkin L."/>
            <person name="McAllister B."/>
            <person name="McBride C.S."/>
            <person name="McKernan B."/>
            <person name="McKernan K."/>
            <person name="Mendez-Lago M."/>
            <person name="Minx P."/>
            <person name="Mollenhauer M.U."/>
            <person name="Montooth K."/>
            <person name="Mount S.M."/>
            <person name="Mu X."/>
            <person name="Myers E."/>
            <person name="Negre B."/>
            <person name="Newfeld S."/>
            <person name="Nielsen R."/>
            <person name="Noor M.A."/>
            <person name="O'Grady P."/>
            <person name="Pachter L."/>
            <person name="Papaceit M."/>
            <person name="Parisi M.J."/>
            <person name="Parisi M."/>
            <person name="Parts L."/>
            <person name="Pedersen J.S."/>
            <person name="Pesole G."/>
            <person name="Phillippy A.M."/>
            <person name="Ponting C.P."/>
            <person name="Pop M."/>
            <person name="Porcelli D."/>
            <person name="Powell J.R."/>
            <person name="Prohaska S."/>
            <person name="Pruitt K."/>
            <person name="Puig M."/>
            <person name="Quesneville H."/>
            <person name="Ram K.R."/>
            <person name="Rand D."/>
            <person name="Rasmussen M.D."/>
            <person name="Reed L.K."/>
            <person name="Reenan R."/>
            <person name="Reily A."/>
            <person name="Remington K.A."/>
            <person name="Rieger T.T."/>
            <person name="Ritchie M.G."/>
            <person name="Robin C."/>
            <person name="Rogers Y.H."/>
            <person name="Rohde C."/>
            <person name="Rozas J."/>
            <person name="Rubenfield M.J."/>
            <person name="Ruiz A."/>
            <person name="Russo S."/>
            <person name="Salzberg S.L."/>
            <person name="Sanchez-Gracia A."/>
            <person name="Saranga D.J."/>
            <person name="Sato H."/>
            <person name="Schaeffer S.W."/>
            <person name="Schatz M.C."/>
            <person name="Schlenke T."/>
            <person name="Schwartz R."/>
            <person name="Segarra C."/>
            <person name="Singh R.S."/>
            <person name="Sirot L."/>
            <person name="Sirota M."/>
            <person name="Sisneros N.B."/>
            <person name="Smith C.D."/>
            <person name="Smith T.F."/>
            <person name="Spieth J."/>
            <person name="Stage D.E."/>
            <person name="Stark A."/>
            <person name="Stephan W."/>
            <person name="Strausberg R.L."/>
            <person name="Strempel S."/>
            <person name="Sturgill D."/>
            <person name="Sutton G."/>
            <person name="Sutton G.G."/>
            <person name="Tao W."/>
            <person name="Teichmann S."/>
            <person name="Tobari Y.N."/>
            <person name="Tomimura Y."/>
            <person name="Tsolas J.M."/>
            <person name="Valente V.L."/>
            <person name="Venter E."/>
            <person name="Venter J.C."/>
            <person name="Vicario S."/>
            <person name="Vieira F.G."/>
            <person name="Vilella A.J."/>
            <person name="Villasante A."/>
            <person name="Walenz B."/>
            <person name="Wang J."/>
            <person name="Wasserman M."/>
            <person name="Watts T."/>
            <person name="Wilson D."/>
            <person name="Wilson R.K."/>
            <person name="Wing R.A."/>
            <person name="Wolfner M.F."/>
            <person name="Wong A."/>
            <person name="Wong G.K."/>
            <person name="Wu C.I."/>
            <person name="Wu G."/>
            <person name="Yamamoto D."/>
            <person name="Yang H.P."/>
            <person name="Yang S.P."/>
            <person name="Yorke J.A."/>
            <person name="Yoshida K."/>
            <person name="Zdobnov E."/>
            <person name="Zhang P."/>
            <person name="Zhang Y."/>
            <person name="Zimin A.V."/>
            <person name="Baldwin J."/>
            <person name="Abdouelleil A."/>
            <person name="Abdulkadir J."/>
            <person name="Abebe A."/>
            <person name="Abera B."/>
            <person name="Abreu J."/>
            <person name="Acer S.C."/>
            <person name="Aftuck L."/>
            <person name="Alexander A."/>
            <person name="An P."/>
            <person name="Anderson E."/>
            <person name="Anderson S."/>
            <person name="Arachi H."/>
            <person name="Azer M."/>
            <person name="Bachantsang P."/>
            <person name="Barry A."/>
            <person name="Bayul T."/>
            <person name="Berlin A."/>
            <person name="Bessette D."/>
            <person name="Bloom T."/>
            <person name="Blye J."/>
            <person name="Boguslavskiy L."/>
            <person name="Bonnet C."/>
            <person name="Boukhgalter B."/>
            <person name="Bourzgui I."/>
            <person name="Brown A."/>
            <person name="Cahill P."/>
            <person name="Channer S."/>
            <person name="Cheshatsang Y."/>
            <person name="Chuda L."/>
            <person name="Citroen M."/>
            <person name="Collymore A."/>
            <person name="Cooke P."/>
            <person name="Costello M."/>
            <person name="D'Aco K."/>
            <person name="Daza R."/>
            <person name="De Haan G."/>
            <person name="DeGray S."/>
            <person name="DeMaso C."/>
            <person name="Dhargay N."/>
            <person name="Dooley K."/>
            <person name="Dooley E."/>
            <person name="Doricent M."/>
            <person name="Dorje P."/>
            <person name="Dorjee K."/>
            <person name="Dupes A."/>
            <person name="Elong R."/>
            <person name="Falk J."/>
            <person name="Farina A."/>
            <person name="Faro S."/>
            <person name="Ferguson D."/>
            <person name="Fisher S."/>
            <person name="Foley C.D."/>
            <person name="Franke A."/>
            <person name="Friedrich D."/>
            <person name="Gadbois L."/>
            <person name="Gearin G."/>
            <person name="Gearin C.R."/>
            <person name="Giannoukos G."/>
            <person name="Goode T."/>
            <person name="Graham J."/>
            <person name="Grandbois E."/>
            <person name="Grewal S."/>
            <person name="Gyaltsen K."/>
            <person name="Hafez N."/>
            <person name="Hagos B."/>
            <person name="Hall J."/>
            <person name="Henson C."/>
            <person name="Hollinger A."/>
            <person name="Honan T."/>
            <person name="Huard M.D."/>
            <person name="Hughes L."/>
            <person name="Hurhula B."/>
            <person name="Husby M.E."/>
            <person name="Kamat A."/>
            <person name="Kanga B."/>
            <person name="Kashin S."/>
            <person name="Khazanovich D."/>
            <person name="Kisner P."/>
            <person name="Lance K."/>
            <person name="Lara M."/>
            <person name="Lee W."/>
            <person name="Lennon N."/>
            <person name="Letendre F."/>
            <person name="LeVine R."/>
            <person name="Lipovsky A."/>
            <person name="Liu X."/>
            <person name="Liu J."/>
            <person name="Liu S."/>
            <person name="Lokyitsang T."/>
            <person name="Lokyitsang Y."/>
            <person name="Lubonja R."/>
            <person name="Lui A."/>
            <person name="MacDonald P."/>
            <person name="Magnisalis V."/>
            <person name="Maru K."/>
            <person name="Matthews C."/>
            <person name="McCusker W."/>
            <person name="McDonough S."/>
            <person name="Mehta T."/>
            <person name="Meldrim J."/>
            <person name="Meneus L."/>
            <person name="Mihai O."/>
            <person name="Mihalev A."/>
            <person name="Mihova T."/>
            <person name="Mittelman R."/>
            <person name="Mlenga V."/>
            <person name="Montmayeur A."/>
            <person name="Mulrain L."/>
            <person name="Navidi A."/>
            <person name="Naylor J."/>
            <person name="Negash T."/>
            <person name="Nguyen T."/>
            <person name="Nguyen N."/>
            <person name="Nicol R."/>
            <person name="Norbu C."/>
            <person name="Norbu N."/>
            <person name="Novod N."/>
            <person name="O'Neill B."/>
            <person name="Osman S."/>
            <person name="Markiewicz E."/>
            <person name="Oyono O.L."/>
            <person name="Patti C."/>
            <person name="Phunkhang P."/>
            <person name="Pierre F."/>
            <person name="Priest M."/>
            <person name="Raghuraman S."/>
            <person name="Rege F."/>
            <person name="Reyes R."/>
            <person name="Rise C."/>
            <person name="Rogov P."/>
            <person name="Ross K."/>
            <person name="Ryan E."/>
            <person name="Settipalli S."/>
            <person name="Shea T."/>
            <person name="Sherpa N."/>
            <person name="Shi L."/>
            <person name="Shih D."/>
            <person name="Sparrow T."/>
            <person name="Spaulding J."/>
            <person name="Stalker J."/>
            <person name="Stange-Thomann N."/>
            <person name="Stavropoulos S."/>
            <person name="Stone C."/>
            <person name="Strader C."/>
            <person name="Tesfaye S."/>
            <person name="Thomson T."/>
            <person name="Thoulutsang Y."/>
            <person name="Thoulutsang D."/>
            <person name="Topham K."/>
            <person name="Topping I."/>
            <person name="Tsamla T."/>
            <person name="Vassiliev H."/>
            <person name="Vo A."/>
            <person name="Wangchuk T."/>
            <person name="Wangdi T."/>
            <person name="Weiand M."/>
            <person name="Wilkinson J."/>
            <person name="Wilson A."/>
            <person name="Yadav S."/>
            <person name="Young G."/>
            <person name="Yu Q."/>
            <person name="Zembek L."/>
            <person name="Zhong D."/>
            <person name="Zimmer A."/>
            <person name="Zwirko Z."/>
            <person name="Jaffe D.B."/>
            <person name="Alvarez P."/>
            <person name="Brockman W."/>
            <person name="Butler J."/>
            <person name="Chin C."/>
            <person name="Gnerre S."/>
            <person name="Grabherr M."/>
            <person name="Kleber M."/>
            <person name="Mauceli E."/>
            <person name="MacCallum I."/>
        </authorList>
    </citation>
    <scope>NUCLEOTIDE SEQUENCE [LARGE SCALE GENOMIC DNA]</scope>
    <source>
        <strain evidence="20">Tucson 15287-2541.00</strain>
    </source>
</reference>
<dbReference type="FunCoup" id="B4J8A6">
    <property type="interactions" value="1046"/>
</dbReference>
<dbReference type="STRING" id="7222.B4J8A6"/>
<feature type="domain" description="V-SNARE coiled-coil homology" evidence="18">
    <location>
        <begin position="125"/>
        <end position="185"/>
    </location>
</feature>
<dbReference type="AlphaFoldDB" id="B4J8A6"/>
<dbReference type="PROSITE" id="PS50892">
    <property type="entry name" value="V_SNARE"/>
    <property type="match status" value="1"/>
</dbReference>
<dbReference type="KEGG" id="dgr:6561110"/>
<dbReference type="PhylomeDB" id="B4J8A6"/>
<comment type="subcellular location">
    <subcellularLocation>
        <location evidence="12">Cytoplasmic vesicle</location>
        <location evidence="12">Phagosome membrane</location>
        <topology evidence="12">Single-pass type IV membrane protein</topology>
    </subcellularLocation>
    <subcellularLocation>
        <location evidence="9">Cytoplasmic vesicle</location>
        <location evidence="9">Secretory vesicle membrane</location>
        <topology evidence="9">Single-pass type IV membrane protein</topology>
    </subcellularLocation>
    <subcellularLocation>
        <location evidence="1">Endoplasmic reticulum membrane</location>
        <topology evidence="1">Single-pass type IV membrane protein</topology>
    </subcellularLocation>
    <subcellularLocation>
        <location evidence="8">Golgi apparatus</location>
        <location evidence="8">trans-Golgi network membrane</location>
        <topology evidence="8">Single-pass type IV membrane protein</topology>
    </subcellularLocation>
    <subcellularLocation>
        <location evidence="10">Late endosome membrane</location>
        <topology evidence="10">Single-pass type IV membrane protein</topology>
    </subcellularLocation>
    <subcellularLocation>
        <location evidence="11">Lysosome membrane</location>
        <topology evidence="11">Single-pass type IV membrane protein</topology>
    </subcellularLocation>
</comment>
<evidence type="ECO:0000256" key="6">
    <source>
        <dbReference type="ARBA" id="ARBA00022989"/>
    </source>
</evidence>
<keyword evidence="4 16" id="KW-0812">Transmembrane</keyword>
<comment type="similarity">
    <text evidence="2">Belongs to the synaptobrevin family.</text>
</comment>
<protein>
    <recommendedName>
        <fullName evidence="13">Vesicle-associated membrane protein 7</fullName>
    </recommendedName>
    <alternativeName>
        <fullName evidence="14">Synaptobrevin-like protein 1</fullName>
    </alternativeName>
</protein>
<organism evidence="20">
    <name type="scientific">Drosophila grimshawi</name>
    <name type="common">Hawaiian fruit fly</name>
    <name type="synonym">Idiomyia grimshawi</name>
    <dbReference type="NCBI Taxonomy" id="7222"/>
    <lineage>
        <taxon>Eukaryota</taxon>
        <taxon>Metazoa</taxon>
        <taxon>Ecdysozoa</taxon>
        <taxon>Arthropoda</taxon>
        <taxon>Hexapoda</taxon>
        <taxon>Insecta</taxon>
        <taxon>Pterygota</taxon>
        <taxon>Neoptera</taxon>
        <taxon>Endopterygota</taxon>
        <taxon>Diptera</taxon>
        <taxon>Brachycera</taxon>
        <taxon>Muscomorpha</taxon>
        <taxon>Ephydroidea</taxon>
        <taxon>Drosophilidae</taxon>
        <taxon>Drosophila</taxon>
        <taxon>Hawaiian Drosophila</taxon>
    </lineage>
</organism>
<dbReference type="CDD" id="cd14824">
    <property type="entry name" value="Longin"/>
    <property type="match status" value="1"/>
</dbReference>
<keyword evidence="15" id="KW-0175">Coiled coil</keyword>
<dbReference type="Gene3D" id="3.30.450.50">
    <property type="entry name" value="Longin domain"/>
    <property type="match status" value="1"/>
</dbReference>
<dbReference type="PRINTS" id="PR00219">
    <property type="entry name" value="SYNAPTOBREVN"/>
</dbReference>
<dbReference type="FunFam" id="1.20.5.110:FF:000004">
    <property type="entry name" value="Vesicle-associated membrane protein 7"/>
    <property type="match status" value="1"/>
</dbReference>
<keyword evidence="5" id="KW-0653">Protein transport</keyword>
<dbReference type="InterPro" id="IPR001388">
    <property type="entry name" value="Synaptobrevin-like"/>
</dbReference>
<accession>B4J8A6</accession>
<dbReference type="GO" id="GO:0030658">
    <property type="term" value="C:transport vesicle membrane"/>
    <property type="evidence" value="ECO:0007669"/>
    <property type="project" value="UniProtKB-SubCell"/>
</dbReference>
<evidence type="ECO:0000256" key="7">
    <source>
        <dbReference type="ARBA" id="ARBA00023136"/>
    </source>
</evidence>
<evidence type="ECO:0000256" key="5">
    <source>
        <dbReference type="ARBA" id="ARBA00022927"/>
    </source>
</evidence>
<gene>
    <name evidence="19" type="primary">Dgri\GH21327</name>
    <name evidence="19" type="ORF">Dgri_GH21327</name>
</gene>
<dbReference type="GO" id="GO:0000149">
    <property type="term" value="F:SNARE binding"/>
    <property type="evidence" value="ECO:0007669"/>
    <property type="project" value="TreeGrafter"/>
</dbReference>
<dbReference type="Pfam" id="PF13774">
    <property type="entry name" value="Longin"/>
    <property type="match status" value="1"/>
</dbReference>
<evidence type="ECO:0000256" key="12">
    <source>
        <dbReference type="ARBA" id="ARBA00037875"/>
    </source>
</evidence>
<dbReference type="SMART" id="SM01270">
    <property type="entry name" value="Longin"/>
    <property type="match status" value="1"/>
</dbReference>
<dbReference type="PANTHER" id="PTHR21136">
    <property type="entry name" value="SNARE PROTEINS"/>
    <property type="match status" value="1"/>
</dbReference>
<evidence type="ECO:0000256" key="9">
    <source>
        <dbReference type="ARBA" id="ARBA00037803"/>
    </source>
</evidence>
<sequence length="219" mass="25336">MPILYSVIARDTTVLAKFAECVGNFAEVTEQIMSRIGVQNHKMTYTHGDYLIHYTCENRLIYMCITDNEFDRSRAFLYLADIKQKFIQTYGLQVATAIAYAMNTEFSKVLSQQMVYFSQSREVDTISRVNGQIDELKDIMIKNIDSLRDRGEKLELLVNKTENLSNNSVAFRKASRNLARQMFWKNMRVYFIVGLVILFIIYVIVSMACGGLTWQTCLH</sequence>
<evidence type="ECO:0000256" key="8">
    <source>
        <dbReference type="ARBA" id="ARBA00037801"/>
    </source>
</evidence>
<name>B4J8A6_DROGR</name>
<feature type="transmembrane region" description="Helical" evidence="16">
    <location>
        <begin position="189"/>
        <end position="214"/>
    </location>
</feature>
<keyword evidence="6 16" id="KW-1133">Transmembrane helix</keyword>
<dbReference type="InterPro" id="IPR051097">
    <property type="entry name" value="Synaptobrevin-like_transport"/>
</dbReference>
<evidence type="ECO:0000256" key="13">
    <source>
        <dbReference type="ARBA" id="ARBA00039269"/>
    </source>
</evidence>
<dbReference type="GO" id="GO:0031201">
    <property type="term" value="C:SNARE complex"/>
    <property type="evidence" value="ECO:0007669"/>
    <property type="project" value="TreeGrafter"/>
</dbReference>
<evidence type="ECO:0000313" key="19">
    <source>
        <dbReference type="EMBL" id="EDW01243.1"/>
    </source>
</evidence>
<evidence type="ECO:0000256" key="1">
    <source>
        <dbReference type="ARBA" id="ARBA00004163"/>
    </source>
</evidence>
<evidence type="ECO:0000256" key="15">
    <source>
        <dbReference type="PROSITE-ProRule" id="PRU00290"/>
    </source>
</evidence>
<dbReference type="PROSITE" id="PS50859">
    <property type="entry name" value="LONGIN"/>
    <property type="match status" value="1"/>
</dbReference>
<keyword evidence="20" id="KW-1185">Reference proteome</keyword>
<dbReference type="GO" id="GO:0005765">
    <property type="term" value="C:lysosomal membrane"/>
    <property type="evidence" value="ECO:0007669"/>
    <property type="project" value="UniProtKB-SubCell"/>
</dbReference>
<dbReference type="InterPro" id="IPR011012">
    <property type="entry name" value="Longin-like_dom_sf"/>
</dbReference>
<dbReference type="Gene3D" id="1.20.5.110">
    <property type="match status" value="1"/>
</dbReference>
<dbReference type="eggNOG" id="KOG0859">
    <property type="taxonomic scope" value="Eukaryota"/>
</dbReference>